<feature type="compositionally biased region" description="Acidic residues" evidence="1">
    <location>
        <begin position="121"/>
        <end position="130"/>
    </location>
</feature>
<evidence type="ECO:0000313" key="6">
    <source>
        <dbReference type="Proteomes" id="UP000216538"/>
    </source>
</evidence>
<feature type="region of interest" description="Disordered" evidence="1">
    <location>
        <begin position="119"/>
        <end position="141"/>
    </location>
</feature>
<keyword evidence="2" id="KW-0812">Transmembrane</keyword>
<gene>
    <name evidence="4" type="ORF">CE457_16555</name>
    <name evidence="3" type="ORF">KUC_2241</name>
</gene>
<dbReference type="EMBL" id="JH393258">
    <property type="protein sequence ID" value="EHJ92296.1"/>
    <property type="molecule type" value="Genomic_DNA"/>
</dbReference>
<name>A0A265DUP0_9GAMM</name>
<protein>
    <submittedName>
        <fullName evidence="3">Uncharacterized protein</fullName>
    </submittedName>
</protein>
<feature type="compositionally biased region" description="Basic and acidic residues" evidence="1">
    <location>
        <begin position="131"/>
        <end position="141"/>
    </location>
</feature>
<dbReference type="OrthoDB" id="6182707at2"/>
<keyword evidence="2" id="KW-0472">Membrane</keyword>
<evidence type="ECO:0000256" key="2">
    <source>
        <dbReference type="SAM" id="Phobius"/>
    </source>
</evidence>
<sequence>MLFANSSPLLWLSYYGLSLLVIVAVYFTLTCLPRLPRLVLTWTVAGAIWAPATFRLPLIEEGEFYTGWAPSAMVAAVGFLENNGSALRGGLMWLVLGMALGALIGVALWWWRRPNEAEYVTQEEESDDEGESPRRREPVIG</sequence>
<reference evidence="4 6" key="2">
    <citation type="submission" date="2017-07" db="EMBL/GenBank/DDBJ databases">
        <title>Shotgun whole genome sequences of three halophilic bacterial isolates.</title>
        <authorList>
            <person name="Pozzo T."/>
            <person name="Higdon S.M."/>
            <person name="Quillaguaman J."/>
        </authorList>
    </citation>
    <scope>NUCLEOTIDE SEQUENCE [LARGE SCALE GENOMIC DNA]</scope>
    <source>
        <strain evidence="4 6">LC1</strain>
    </source>
</reference>
<feature type="transmembrane region" description="Helical" evidence="2">
    <location>
        <begin position="92"/>
        <end position="111"/>
    </location>
</feature>
<dbReference type="RefSeq" id="WP_007113209.1">
    <property type="nucleotide sequence ID" value="NZ_JH393258.1"/>
</dbReference>
<evidence type="ECO:0000256" key="1">
    <source>
        <dbReference type="SAM" id="MobiDB-lite"/>
    </source>
</evidence>
<keyword evidence="2" id="KW-1133">Transmembrane helix</keyword>
<evidence type="ECO:0000313" key="3">
    <source>
        <dbReference type="EMBL" id="EHJ92296.1"/>
    </source>
</evidence>
<keyword evidence="6" id="KW-1185">Reference proteome</keyword>
<evidence type="ECO:0000313" key="4">
    <source>
        <dbReference type="EMBL" id="OZT72956.1"/>
    </source>
</evidence>
<reference evidence="3 5" key="1">
    <citation type="submission" date="2011-10" db="EMBL/GenBank/DDBJ databases">
        <authorList>
            <person name="Quillaguamn J."/>
            <person name="Guzmn D."/>
            <person name="Balderrama-Subieta A."/>
            <person name="Cardona-Ortuo C."/>
            <person name="Guevara-Martnez M."/>
            <person name="Callisaya-Quispe N."/>
        </authorList>
    </citation>
    <scope>NUCLEOTIDE SEQUENCE [LARGE SCALE GENOMIC DNA]</scope>
    <source>
        <strain evidence="3 5">LC1</strain>
    </source>
</reference>
<organism evidence="3 5">
    <name type="scientific">Vreelandella boliviensis LC1</name>
    <dbReference type="NCBI Taxonomy" id="1072583"/>
    <lineage>
        <taxon>Bacteria</taxon>
        <taxon>Pseudomonadati</taxon>
        <taxon>Pseudomonadota</taxon>
        <taxon>Gammaproteobacteria</taxon>
        <taxon>Oceanospirillales</taxon>
        <taxon>Halomonadaceae</taxon>
        <taxon>Vreelandella</taxon>
    </lineage>
</organism>
<feature type="transmembrane region" description="Helical" evidence="2">
    <location>
        <begin position="12"/>
        <end position="32"/>
    </location>
</feature>
<evidence type="ECO:0000313" key="5">
    <source>
        <dbReference type="Proteomes" id="UP000005756"/>
    </source>
</evidence>
<feature type="transmembrane region" description="Helical" evidence="2">
    <location>
        <begin position="39"/>
        <end position="58"/>
    </location>
</feature>
<dbReference type="STRING" id="1072583.KUC_2241"/>
<dbReference type="Proteomes" id="UP000005756">
    <property type="component" value="Unassembled WGS sequence"/>
</dbReference>
<dbReference type="EMBL" id="NPEY01000015">
    <property type="protein sequence ID" value="OZT72956.1"/>
    <property type="molecule type" value="Genomic_DNA"/>
</dbReference>
<dbReference type="Proteomes" id="UP000216538">
    <property type="component" value="Unassembled WGS sequence"/>
</dbReference>
<accession>A0A265DUP0</accession>
<proteinExistence type="predicted"/>
<dbReference type="AlphaFoldDB" id="A0A265DUP0"/>